<accession>A0A0C4E8K6</accession>
<keyword evidence="4" id="KW-1185">Reference proteome</keyword>
<gene>
    <name evidence="2" type="ORF">MAPG_08915</name>
</gene>
<evidence type="ECO:0000313" key="2">
    <source>
        <dbReference type="EMBL" id="KLU89948.1"/>
    </source>
</evidence>
<dbReference type="Proteomes" id="UP000011715">
    <property type="component" value="Unassembled WGS sequence"/>
</dbReference>
<organism evidence="3 4">
    <name type="scientific">Magnaporthiopsis poae (strain ATCC 64411 / 73-15)</name>
    <name type="common">Kentucky bluegrass fungus</name>
    <name type="synonym">Magnaporthe poae</name>
    <dbReference type="NCBI Taxonomy" id="644358"/>
    <lineage>
        <taxon>Eukaryota</taxon>
        <taxon>Fungi</taxon>
        <taxon>Dikarya</taxon>
        <taxon>Ascomycota</taxon>
        <taxon>Pezizomycotina</taxon>
        <taxon>Sordariomycetes</taxon>
        <taxon>Sordariomycetidae</taxon>
        <taxon>Magnaporthales</taxon>
        <taxon>Magnaporthaceae</taxon>
        <taxon>Magnaporthiopsis</taxon>
    </lineage>
</organism>
<evidence type="ECO:0000313" key="4">
    <source>
        <dbReference type="Proteomes" id="UP000011715"/>
    </source>
</evidence>
<dbReference type="EMBL" id="ADBL01002174">
    <property type="status" value="NOT_ANNOTATED_CDS"/>
    <property type="molecule type" value="Genomic_DNA"/>
</dbReference>
<feature type="region of interest" description="Disordered" evidence="1">
    <location>
        <begin position="46"/>
        <end position="110"/>
    </location>
</feature>
<evidence type="ECO:0000256" key="1">
    <source>
        <dbReference type="SAM" id="MobiDB-lite"/>
    </source>
</evidence>
<reference evidence="2" key="2">
    <citation type="submission" date="2010-05" db="EMBL/GenBank/DDBJ databases">
        <title>The Genome Sequence of Magnaporthe poae strain ATCC 64411.</title>
        <authorList>
            <consortium name="The Broad Institute Genome Sequencing Platform"/>
            <consortium name="Broad Institute Genome Sequencing Center for Infectious Disease"/>
            <person name="Ma L.-J."/>
            <person name="Dead R."/>
            <person name="Young S."/>
            <person name="Zeng Q."/>
            <person name="Koehrsen M."/>
            <person name="Alvarado L."/>
            <person name="Berlin A."/>
            <person name="Chapman S.B."/>
            <person name="Chen Z."/>
            <person name="Freedman E."/>
            <person name="Gellesch M."/>
            <person name="Goldberg J."/>
            <person name="Griggs A."/>
            <person name="Gujja S."/>
            <person name="Heilman E.R."/>
            <person name="Heiman D."/>
            <person name="Hepburn T."/>
            <person name="Howarth C."/>
            <person name="Jen D."/>
            <person name="Larson L."/>
            <person name="Mehta T."/>
            <person name="Neiman D."/>
            <person name="Pearson M."/>
            <person name="Roberts A."/>
            <person name="Saif S."/>
            <person name="Shea T."/>
            <person name="Shenoy N."/>
            <person name="Sisk P."/>
            <person name="Stolte C."/>
            <person name="Sykes S."/>
            <person name="Walk T."/>
            <person name="White J."/>
            <person name="Yandava C."/>
            <person name="Haas B."/>
            <person name="Nusbaum C."/>
            <person name="Birren B."/>
        </authorList>
    </citation>
    <scope>NUCLEOTIDE SEQUENCE</scope>
    <source>
        <strain evidence="2">ATCC 64411</strain>
    </source>
</reference>
<reference evidence="3" key="5">
    <citation type="submission" date="2015-06" db="UniProtKB">
        <authorList>
            <consortium name="EnsemblFungi"/>
        </authorList>
    </citation>
    <scope>IDENTIFICATION</scope>
    <source>
        <strain evidence="3">ATCC 64411</strain>
    </source>
</reference>
<name>A0A0C4E8K6_MAGP6</name>
<protein>
    <submittedName>
        <fullName evidence="2 3">Uncharacterized protein</fullName>
    </submittedName>
</protein>
<dbReference type="AlphaFoldDB" id="A0A0C4E8K6"/>
<reference evidence="3" key="4">
    <citation type="journal article" date="2015" name="G3 (Bethesda)">
        <title>Genome sequences of three phytopathogenic species of the Magnaporthaceae family of fungi.</title>
        <authorList>
            <person name="Okagaki L.H."/>
            <person name="Nunes C.C."/>
            <person name="Sailsbery J."/>
            <person name="Clay B."/>
            <person name="Brown D."/>
            <person name="John T."/>
            <person name="Oh Y."/>
            <person name="Young N."/>
            <person name="Fitzgerald M."/>
            <person name="Haas B.J."/>
            <person name="Zeng Q."/>
            <person name="Young S."/>
            <person name="Adiconis X."/>
            <person name="Fan L."/>
            <person name="Levin J.Z."/>
            <person name="Mitchell T.K."/>
            <person name="Okubara P.A."/>
            <person name="Farman M.L."/>
            <person name="Kohn L.M."/>
            <person name="Birren B."/>
            <person name="Ma L.-J."/>
            <person name="Dean R.A."/>
        </authorList>
    </citation>
    <scope>NUCLEOTIDE SEQUENCE</scope>
    <source>
        <strain evidence="3">ATCC 64411 / 73-15</strain>
    </source>
</reference>
<dbReference type="EMBL" id="GL876974">
    <property type="protein sequence ID" value="KLU89948.1"/>
    <property type="molecule type" value="Genomic_DNA"/>
</dbReference>
<proteinExistence type="predicted"/>
<feature type="compositionally biased region" description="Basic residues" evidence="1">
    <location>
        <begin position="51"/>
        <end position="62"/>
    </location>
</feature>
<dbReference type="VEuPathDB" id="FungiDB:MAPG_08915"/>
<sequence>MGGRLRQGAGPPPKGPLCVVKSVNDTGRIVRRWVVVAALRSKFGRQQWRPSGKRRGGAHHLNRTPGAPAPVGISGPQSGPVFDSSPFDGPIIRPPAHAMRATTTTPIERGCVRTAPVRRNLGSHRRYRA</sequence>
<evidence type="ECO:0000313" key="3">
    <source>
        <dbReference type="EnsemblFungi" id="MAPG_08915T0"/>
    </source>
</evidence>
<reference evidence="2" key="3">
    <citation type="submission" date="2011-03" db="EMBL/GenBank/DDBJ databases">
        <title>Annotation of Magnaporthe poae ATCC 64411.</title>
        <authorList>
            <person name="Ma L.-J."/>
            <person name="Dead R."/>
            <person name="Young S.K."/>
            <person name="Zeng Q."/>
            <person name="Gargeya S."/>
            <person name="Fitzgerald M."/>
            <person name="Haas B."/>
            <person name="Abouelleil A."/>
            <person name="Alvarado L."/>
            <person name="Arachchi H.M."/>
            <person name="Berlin A."/>
            <person name="Brown A."/>
            <person name="Chapman S.B."/>
            <person name="Chen Z."/>
            <person name="Dunbar C."/>
            <person name="Freedman E."/>
            <person name="Gearin G."/>
            <person name="Gellesch M."/>
            <person name="Goldberg J."/>
            <person name="Griggs A."/>
            <person name="Gujja S."/>
            <person name="Heiman D."/>
            <person name="Howarth C."/>
            <person name="Larson L."/>
            <person name="Lui A."/>
            <person name="MacDonald P.J.P."/>
            <person name="Mehta T."/>
            <person name="Montmayeur A."/>
            <person name="Murphy C."/>
            <person name="Neiman D."/>
            <person name="Pearson M."/>
            <person name="Priest M."/>
            <person name="Roberts A."/>
            <person name="Saif S."/>
            <person name="Shea T."/>
            <person name="Shenoy N."/>
            <person name="Sisk P."/>
            <person name="Stolte C."/>
            <person name="Sykes S."/>
            <person name="Yandava C."/>
            <person name="Wortman J."/>
            <person name="Nusbaum C."/>
            <person name="Birren B."/>
        </authorList>
    </citation>
    <scope>NUCLEOTIDE SEQUENCE</scope>
    <source>
        <strain evidence="2">ATCC 64411</strain>
    </source>
</reference>
<reference evidence="4" key="1">
    <citation type="submission" date="2010-05" db="EMBL/GenBank/DDBJ databases">
        <title>The genome sequence of Magnaporthe poae strain ATCC 64411.</title>
        <authorList>
            <person name="Ma L.-J."/>
            <person name="Dead R."/>
            <person name="Young S."/>
            <person name="Zeng Q."/>
            <person name="Koehrsen M."/>
            <person name="Alvarado L."/>
            <person name="Berlin A."/>
            <person name="Chapman S.B."/>
            <person name="Chen Z."/>
            <person name="Freedman E."/>
            <person name="Gellesch M."/>
            <person name="Goldberg J."/>
            <person name="Griggs A."/>
            <person name="Gujja S."/>
            <person name="Heilman E.R."/>
            <person name="Heiman D."/>
            <person name="Hepburn T."/>
            <person name="Howarth C."/>
            <person name="Jen D."/>
            <person name="Larson L."/>
            <person name="Mehta T."/>
            <person name="Neiman D."/>
            <person name="Pearson M."/>
            <person name="Roberts A."/>
            <person name="Saif S."/>
            <person name="Shea T."/>
            <person name="Shenoy N."/>
            <person name="Sisk P."/>
            <person name="Stolte C."/>
            <person name="Sykes S."/>
            <person name="Walk T."/>
            <person name="White J."/>
            <person name="Yandava C."/>
            <person name="Haas B."/>
            <person name="Nusbaum C."/>
            <person name="Birren B."/>
        </authorList>
    </citation>
    <scope>NUCLEOTIDE SEQUENCE [LARGE SCALE GENOMIC DNA]</scope>
    <source>
        <strain evidence="4">ATCC 64411 / 73-15</strain>
    </source>
</reference>
<dbReference type="EnsemblFungi" id="MAPG_08915T0">
    <property type="protein sequence ID" value="MAPG_08915T0"/>
    <property type="gene ID" value="MAPG_08915"/>
</dbReference>